<reference evidence="11 12" key="1">
    <citation type="journal article" date="2015" name="ISME J.">
        <title>Draft Genome Sequence of Streptomyces incarnatus NRRL8089, which Produces the Nucleoside Antibiotic Sinefungin.</title>
        <authorList>
            <person name="Oshima K."/>
            <person name="Hattori M."/>
            <person name="Shimizu H."/>
            <person name="Fukuda K."/>
            <person name="Nemoto M."/>
            <person name="Inagaki K."/>
            <person name="Tamura T."/>
        </authorList>
    </citation>
    <scope>NUCLEOTIDE SEQUENCE [LARGE SCALE GENOMIC DNA]</scope>
    <source>
        <strain evidence="11 12">NRRL 8089</strain>
    </source>
</reference>
<comment type="function">
    <text evidence="8">Converts seryl-tRNA(Sec) to selenocysteinyl-tRNA(Sec) required for selenoprotein biosynthesis.</text>
</comment>
<feature type="domain" description="L-seryl-tRNA selenium transferase N-terminal" evidence="10">
    <location>
        <begin position="61"/>
        <end position="100"/>
    </location>
</feature>
<dbReference type="Pfam" id="PF03841">
    <property type="entry name" value="SelA"/>
    <property type="match status" value="1"/>
</dbReference>
<dbReference type="Proteomes" id="UP000035366">
    <property type="component" value="Chromosome"/>
</dbReference>
<feature type="compositionally biased region" description="Basic and acidic residues" evidence="9">
    <location>
        <begin position="56"/>
        <end position="67"/>
    </location>
</feature>
<accession>A0ABN4GN45</accession>
<comment type="similarity">
    <text evidence="7 8">Belongs to the SelA family.</text>
</comment>
<keyword evidence="12" id="KW-1185">Reference proteome</keyword>
<dbReference type="Gene3D" id="3.90.1150.180">
    <property type="match status" value="1"/>
</dbReference>
<evidence type="ECO:0000256" key="8">
    <source>
        <dbReference type="HAMAP-Rule" id="MF_00423"/>
    </source>
</evidence>
<keyword evidence="4 8" id="KW-0663">Pyridoxal phosphate</keyword>
<evidence type="ECO:0000256" key="2">
    <source>
        <dbReference type="ARBA" id="ARBA00022490"/>
    </source>
</evidence>
<evidence type="ECO:0000313" key="11">
    <source>
        <dbReference type="EMBL" id="AKJ15203.1"/>
    </source>
</evidence>
<evidence type="ECO:0000256" key="3">
    <source>
        <dbReference type="ARBA" id="ARBA00022679"/>
    </source>
</evidence>
<keyword evidence="6 8" id="KW-0711">Selenium</keyword>
<keyword evidence="3 8" id="KW-0808">Transferase</keyword>
<evidence type="ECO:0000256" key="7">
    <source>
        <dbReference type="ARBA" id="ARBA00044507"/>
    </source>
</evidence>
<feature type="region of interest" description="Disordered" evidence="9">
    <location>
        <begin position="1"/>
        <end position="67"/>
    </location>
</feature>
<gene>
    <name evidence="8" type="primary">selA</name>
    <name evidence="11" type="ORF">ABB07_35630</name>
</gene>
<dbReference type="InterPro" id="IPR015424">
    <property type="entry name" value="PyrdxlP-dep_Trfase"/>
</dbReference>
<evidence type="ECO:0000256" key="1">
    <source>
        <dbReference type="ARBA" id="ARBA00001933"/>
    </source>
</evidence>
<dbReference type="EC" id="2.9.1.1" evidence="8"/>
<evidence type="ECO:0000256" key="5">
    <source>
        <dbReference type="ARBA" id="ARBA00022917"/>
    </source>
</evidence>
<name>A0ABN4GN45_9ACTN</name>
<comment type="subcellular location">
    <subcellularLocation>
        <location evidence="8">Cytoplasm</location>
    </subcellularLocation>
</comment>
<comment type="cofactor">
    <cofactor evidence="1 8">
        <name>pyridoxal 5'-phosphate</name>
        <dbReference type="ChEBI" id="CHEBI:597326"/>
    </cofactor>
</comment>
<dbReference type="NCBIfam" id="TIGR00474">
    <property type="entry name" value="selA"/>
    <property type="match status" value="1"/>
</dbReference>
<dbReference type="InterPro" id="IPR025862">
    <property type="entry name" value="SelA_trans_N_dom"/>
</dbReference>
<comment type="catalytic activity">
    <reaction evidence="8">
        <text>L-seryl-tRNA(Sec) + selenophosphate + H(+) = L-selenocysteinyl-tRNA(Sec) + phosphate</text>
        <dbReference type="Rhea" id="RHEA:22728"/>
        <dbReference type="Rhea" id="RHEA-COMP:9742"/>
        <dbReference type="Rhea" id="RHEA-COMP:9743"/>
        <dbReference type="ChEBI" id="CHEBI:15378"/>
        <dbReference type="ChEBI" id="CHEBI:16144"/>
        <dbReference type="ChEBI" id="CHEBI:43474"/>
        <dbReference type="ChEBI" id="CHEBI:78533"/>
        <dbReference type="ChEBI" id="CHEBI:78573"/>
        <dbReference type="EC" id="2.9.1.1"/>
    </reaction>
</comment>
<comment type="pathway">
    <text evidence="8">Aminoacyl-tRNA biosynthesis; selenocysteinyl-tRNA(Sec) biosynthesis; selenocysteinyl-tRNA(Sec) from L-seryl-tRNA(Sec) (bacterial route): step 1/1.</text>
</comment>
<dbReference type="RefSeq" id="WP_208902661.1">
    <property type="nucleotide sequence ID" value="NZ_CP011497.1"/>
</dbReference>
<evidence type="ECO:0000256" key="6">
    <source>
        <dbReference type="ARBA" id="ARBA00023266"/>
    </source>
</evidence>
<sequence>MERRTASAAEQRTGAAQPRSGRAEGRDDTAVRPSQQSVRSPDPAVRPSDPAVRLSDGADARRRIPRTDDLLRDPRLSAAVERLGAGVVKGAVRAAQERAREGGIPPEQVPETAVALLPATASGLRPVINATGVLLHTNLGRAPLSAAARQAVQEAAGPTDVELDLATGVRARRGRSALAALHARVPSAGAAHVVNNGAAALVLAATALAAGREIVVSRGEMVEIGDGFRLPDLLVTTGARLREVGTTNRTAPADYAAAIGPDTGFVLKVHPSNFRITGFTRSAGTAELTGLGVPVVVDIGSGLLAPHPALPEEPDADTELRAGAALVTASGDKLLGGPQCGLLLGERDLVRALARHPLARALRVDKLTLAALEATLTGPPTPTALALTADPDGLRARAHRLAGGLAADGIDVRAVDSCATVGGGGAPGVTLPSAALSLPEPYAAALRTGPVPVVGRLEAGRCLLDLRAVPERDDERLAAAVRSARPGEERGT</sequence>
<evidence type="ECO:0000256" key="4">
    <source>
        <dbReference type="ARBA" id="ARBA00022898"/>
    </source>
</evidence>
<protein>
    <recommendedName>
        <fullName evidence="8">L-seryl-tRNA(Sec) selenium transferase</fullName>
        <ecNumber evidence="8">2.9.1.1</ecNumber>
    </recommendedName>
    <alternativeName>
        <fullName evidence="8">Selenocysteine synthase</fullName>
        <shortName evidence="8">Sec synthase</shortName>
    </alternativeName>
    <alternativeName>
        <fullName evidence="8">Selenocysteinyl-tRNA(Sec) synthase</fullName>
    </alternativeName>
</protein>
<evidence type="ECO:0000256" key="9">
    <source>
        <dbReference type="SAM" id="MobiDB-lite"/>
    </source>
</evidence>
<dbReference type="HAMAP" id="MF_00423">
    <property type="entry name" value="SelA"/>
    <property type="match status" value="1"/>
</dbReference>
<organism evidence="11 12">
    <name type="scientific">Streptomyces incarnatus</name>
    <dbReference type="NCBI Taxonomy" id="665007"/>
    <lineage>
        <taxon>Bacteria</taxon>
        <taxon>Bacillati</taxon>
        <taxon>Actinomycetota</taxon>
        <taxon>Actinomycetes</taxon>
        <taxon>Kitasatosporales</taxon>
        <taxon>Streptomycetaceae</taxon>
        <taxon>Streptomyces</taxon>
    </lineage>
</organism>
<keyword evidence="2 8" id="KW-0963">Cytoplasm</keyword>
<keyword evidence="5 8" id="KW-0648">Protein biosynthesis</keyword>
<dbReference type="InterPro" id="IPR015421">
    <property type="entry name" value="PyrdxlP-dep_Trfase_major"/>
</dbReference>
<evidence type="ECO:0000259" key="10">
    <source>
        <dbReference type="Pfam" id="PF12390"/>
    </source>
</evidence>
<dbReference type="InterPro" id="IPR018319">
    <property type="entry name" value="SelA-like"/>
</dbReference>
<dbReference type="PANTHER" id="PTHR32328:SF0">
    <property type="entry name" value="L-SERYL-TRNA(SEC) SELENIUM TRANSFERASE"/>
    <property type="match status" value="1"/>
</dbReference>
<dbReference type="SUPFAM" id="SSF53383">
    <property type="entry name" value="PLP-dependent transferases"/>
    <property type="match status" value="1"/>
</dbReference>
<dbReference type="Pfam" id="PF12390">
    <property type="entry name" value="Se-cys_synth_N"/>
    <property type="match status" value="1"/>
</dbReference>
<feature type="compositionally biased region" description="Basic and acidic residues" evidence="9">
    <location>
        <begin position="21"/>
        <end position="30"/>
    </location>
</feature>
<dbReference type="EMBL" id="CP011497">
    <property type="protein sequence ID" value="AKJ15203.1"/>
    <property type="molecule type" value="Genomic_DNA"/>
</dbReference>
<dbReference type="GO" id="GO:0004125">
    <property type="term" value="F:L-seryl-tRNA(Sec) selenium transferase activity"/>
    <property type="evidence" value="ECO:0007669"/>
    <property type="project" value="UniProtKB-EC"/>
</dbReference>
<dbReference type="InterPro" id="IPR004534">
    <property type="entry name" value="SelA_trans"/>
</dbReference>
<dbReference type="Gene3D" id="3.40.640.10">
    <property type="entry name" value="Type I PLP-dependent aspartate aminotransferase-like (Major domain)"/>
    <property type="match status" value="1"/>
</dbReference>
<dbReference type="PANTHER" id="PTHR32328">
    <property type="entry name" value="L-SERYL-TRNA(SEC) SELENIUM TRANSFERASE"/>
    <property type="match status" value="1"/>
</dbReference>
<evidence type="ECO:0000313" key="12">
    <source>
        <dbReference type="Proteomes" id="UP000035366"/>
    </source>
</evidence>
<proteinExistence type="inferred from homology"/>
<feature type="modified residue" description="N6-(pyridoxal phosphate)lysine" evidence="8">
    <location>
        <position position="333"/>
    </location>
</feature>